<name>A0A6G1JTV8_9PLEO</name>
<dbReference type="EMBL" id="MU005786">
    <property type="protein sequence ID" value="KAF2703685.1"/>
    <property type="molecule type" value="Genomic_DNA"/>
</dbReference>
<protein>
    <submittedName>
        <fullName evidence="1">Uncharacterized protein</fullName>
    </submittedName>
</protein>
<evidence type="ECO:0000313" key="1">
    <source>
        <dbReference type="EMBL" id="KAF2703685.1"/>
    </source>
</evidence>
<dbReference type="Proteomes" id="UP000799428">
    <property type="component" value="Unassembled WGS sequence"/>
</dbReference>
<organism evidence="1 2">
    <name type="scientific">Pleomassaria siparia CBS 279.74</name>
    <dbReference type="NCBI Taxonomy" id="1314801"/>
    <lineage>
        <taxon>Eukaryota</taxon>
        <taxon>Fungi</taxon>
        <taxon>Dikarya</taxon>
        <taxon>Ascomycota</taxon>
        <taxon>Pezizomycotina</taxon>
        <taxon>Dothideomycetes</taxon>
        <taxon>Pleosporomycetidae</taxon>
        <taxon>Pleosporales</taxon>
        <taxon>Pleomassariaceae</taxon>
        <taxon>Pleomassaria</taxon>
    </lineage>
</organism>
<keyword evidence="2" id="KW-1185">Reference proteome</keyword>
<proteinExistence type="predicted"/>
<evidence type="ECO:0000313" key="2">
    <source>
        <dbReference type="Proteomes" id="UP000799428"/>
    </source>
</evidence>
<accession>A0A6G1JTV8</accession>
<dbReference type="OrthoDB" id="3734023at2759"/>
<dbReference type="AlphaFoldDB" id="A0A6G1JTV8"/>
<reference evidence="1" key="1">
    <citation type="journal article" date="2020" name="Stud. Mycol.">
        <title>101 Dothideomycetes genomes: a test case for predicting lifestyles and emergence of pathogens.</title>
        <authorList>
            <person name="Haridas S."/>
            <person name="Albert R."/>
            <person name="Binder M."/>
            <person name="Bloem J."/>
            <person name="Labutti K."/>
            <person name="Salamov A."/>
            <person name="Andreopoulos B."/>
            <person name="Baker S."/>
            <person name="Barry K."/>
            <person name="Bills G."/>
            <person name="Bluhm B."/>
            <person name="Cannon C."/>
            <person name="Castanera R."/>
            <person name="Culley D."/>
            <person name="Daum C."/>
            <person name="Ezra D."/>
            <person name="Gonzalez J."/>
            <person name="Henrissat B."/>
            <person name="Kuo A."/>
            <person name="Liang C."/>
            <person name="Lipzen A."/>
            <person name="Lutzoni F."/>
            <person name="Magnuson J."/>
            <person name="Mondo S."/>
            <person name="Nolan M."/>
            <person name="Ohm R."/>
            <person name="Pangilinan J."/>
            <person name="Park H.-J."/>
            <person name="Ramirez L."/>
            <person name="Alfaro M."/>
            <person name="Sun H."/>
            <person name="Tritt A."/>
            <person name="Yoshinaga Y."/>
            <person name="Zwiers L.-H."/>
            <person name="Turgeon B."/>
            <person name="Goodwin S."/>
            <person name="Spatafora J."/>
            <person name="Crous P."/>
            <person name="Grigoriev I."/>
        </authorList>
    </citation>
    <scope>NUCLEOTIDE SEQUENCE</scope>
    <source>
        <strain evidence="1">CBS 279.74</strain>
    </source>
</reference>
<sequence>MLTRSEATRPLDNINSHFSLTIFICHLHSQTRLLSVRMPPTRLQQHAEFLLRFPRELRDMIYPDIVKEELPVSVSNLVISGEEGHVKEPNARPPPTQHPIICPQKSHPIIAAEALEAFWQCNTFVLNFEALVASGRTLDARPKSHIRHLVVSAREEQINALYQGGNRVSCVEFECRHRSDPERRRWCELLTFPRLESLTINMIKRKRKRLCWMYFSPILHALREQQPGIKISFNVSFDEMLERDRNDPQWEAINGQPWGGEFESAGFIDVSDMFVPATREDWQYVDEYLPDRAMPTGRDIIRGLSTESPNQRRALGSLYFVSEPPLLRVQMDEHWKVYQEFEQGLHDEGSTAASL</sequence>
<gene>
    <name evidence="1" type="ORF">K504DRAFT_538778</name>
</gene>